<name>A0A2P2Q0Z4_RHIMU</name>
<protein>
    <submittedName>
        <fullName evidence="1">Uncharacterized protein</fullName>
    </submittedName>
</protein>
<sequence length="17" mass="1986">MLAYTLEIFALVHQHSL</sequence>
<reference evidence="1" key="1">
    <citation type="submission" date="2018-02" db="EMBL/GenBank/DDBJ databases">
        <title>Rhizophora mucronata_Transcriptome.</title>
        <authorList>
            <person name="Meera S.P."/>
            <person name="Sreeshan A."/>
            <person name="Augustine A."/>
        </authorList>
    </citation>
    <scope>NUCLEOTIDE SEQUENCE</scope>
    <source>
        <tissue evidence="1">Leaf</tissue>
    </source>
</reference>
<evidence type="ECO:0000313" key="1">
    <source>
        <dbReference type="EMBL" id="MBX60637.1"/>
    </source>
</evidence>
<organism evidence="1">
    <name type="scientific">Rhizophora mucronata</name>
    <name type="common">Asiatic mangrove</name>
    <dbReference type="NCBI Taxonomy" id="61149"/>
    <lineage>
        <taxon>Eukaryota</taxon>
        <taxon>Viridiplantae</taxon>
        <taxon>Streptophyta</taxon>
        <taxon>Embryophyta</taxon>
        <taxon>Tracheophyta</taxon>
        <taxon>Spermatophyta</taxon>
        <taxon>Magnoliopsida</taxon>
        <taxon>eudicotyledons</taxon>
        <taxon>Gunneridae</taxon>
        <taxon>Pentapetalae</taxon>
        <taxon>rosids</taxon>
        <taxon>fabids</taxon>
        <taxon>Malpighiales</taxon>
        <taxon>Rhizophoraceae</taxon>
        <taxon>Rhizophora</taxon>
    </lineage>
</organism>
<accession>A0A2P2Q0Z4</accession>
<proteinExistence type="predicted"/>
<dbReference type="EMBL" id="GGEC01080153">
    <property type="protein sequence ID" value="MBX60637.1"/>
    <property type="molecule type" value="Transcribed_RNA"/>
</dbReference>
<dbReference type="AlphaFoldDB" id="A0A2P2Q0Z4"/>